<feature type="domain" description="Serine aminopeptidase S33" evidence="1">
    <location>
        <begin position="27"/>
        <end position="114"/>
    </location>
</feature>
<accession>A0A486XJT6</accession>
<dbReference type="PIRSF" id="PIRSF037442">
    <property type="entry name" value="UCP037442_abhydr"/>
    <property type="match status" value="1"/>
</dbReference>
<evidence type="ECO:0000259" key="1">
    <source>
        <dbReference type="Pfam" id="PF12146"/>
    </source>
</evidence>
<dbReference type="InterPro" id="IPR051044">
    <property type="entry name" value="MAG_DAG_Lipase"/>
</dbReference>
<proteinExistence type="predicted"/>
<protein>
    <submittedName>
        <fullName evidence="2">Hydrolases of the alpha/beta superfamily</fullName>
    </submittedName>
</protein>
<dbReference type="EMBL" id="CAAJGR010000073">
    <property type="protein sequence ID" value="VHO02733.1"/>
    <property type="molecule type" value="Genomic_DNA"/>
</dbReference>
<organism evidence="2">
    <name type="scientific">Rheinheimera sp. BAL341</name>
    <dbReference type="NCBI Taxonomy" id="1708203"/>
    <lineage>
        <taxon>Bacteria</taxon>
        <taxon>Pseudomonadati</taxon>
        <taxon>Pseudomonadota</taxon>
        <taxon>Gammaproteobacteria</taxon>
        <taxon>Chromatiales</taxon>
        <taxon>Chromatiaceae</taxon>
        <taxon>Rheinheimera</taxon>
    </lineage>
</organism>
<name>A0A486XJT6_9GAMM</name>
<dbReference type="AlphaFoldDB" id="A0A486XJT6"/>
<evidence type="ECO:0000313" key="2">
    <source>
        <dbReference type="EMBL" id="VHO02733.1"/>
    </source>
</evidence>
<keyword evidence="2" id="KW-0378">Hydrolase</keyword>
<dbReference type="Pfam" id="PF12146">
    <property type="entry name" value="Hydrolase_4"/>
    <property type="match status" value="1"/>
</dbReference>
<dbReference type="InterPro" id="IPR022742">
    <property type="entry name" value="Hydrolase_4"/>
</dbReference>
<dbReference type="SUPFAM" id="SSF53474">
    <property type="entry name" value="alpha/beta-Hydrolases"/>
    <property type="match status" value="1"/>
</dbReference>
<dbReference type="Gene3D" id="3.40.50.1820">
    <property type="entry name" value="alpha/beta hydrolase"/>
    <property type="match status" value="1"/>
</dbReference>
<gene>
    <name evidence="2" type="ORF">BAL341_978</name>
</gene>
<dbReference type="PANTHER" id="PTHR11614">
    <property type="entry name" value="PHOSPHOLIPASE-RELATED"/>
    <property type="match status" value="1"/>
</dbReference>
<reference evidence="2" key="1">
    <citation type="submission" date="2019-04" db="EMBL/GenBank/DDBJ databases">
        <authorList>
            <person name="Brambilla D."/>
        </authorList>
    </citation>
    <scope>NUCLEOTIDE SEQUENCE</scope>
    <source>
        <strain evidence="2">BAL1</strain>
    </source>
</reference>
<sequence>MSEINPFFTINATDGYPLVAQYYQAKSAKGIIIVASATGVPQGFYRHFAKFASEQGFDVVTFDYRGIGRSAPESLKGFDVDFRDWARKDLQAVVDKMRSKALPLFLLGHSYGGHALGLIDNHQYLNAAYFFGVGAGWHGWMPRLEQIKVTIMWHLVAPVITRIKGFLGWSKLGMGENLPLGVYKQWKRWCGFPHYFFDDDMYPEMKNLFATVKTPFKAVNAIDDKWAMPRSRDAFIKHYQFSDSVTEDINPKNLGLNRIGHMGYFRRQSQVIWPDIVSYFERYR</sequence>
<dbReference type="InterPro" id="IPR017208">
    <property type="entry name" value="UCP037442_abhydr"/>
</dbReference>
<dbReference type="InterPro" id="IPR029058">
    <property type="entry name" value="AB_hydrolase_fold"/>
</dbReference>
<dbReference type="GO" id="GO:0016787">
    <property type="term" value="F:hydrolase activity"/>
    <property type="evidence" value="ECO:0007669"/>
    <property type="project" value="UniProtKB-KW"/>
</dbReference>